<dbReference type="InterPro" id="IPR016024">
    <property type="entry name" value="ARM-type_fold"/>
</dbReference>
<evidence type="ECO:0000256" key="2">
    <source>
        <dbReference type="SAM" id="MobiDB-lite"/>
    </source>
</evidence>
<accession>D0LK76</accession>
<dbReference type="OrthoDB" id="3661251at2"/>
<dbReference type="STRING" id="502025.Hoch_0469"/>
<evidence type="ECO:0000313" key="3">
    <source>
        <dbReference type="EMBL" id="ACY13110.1"/>
    </source>
</evidence>
<proteinExistence type="predicted"/>
<comment type="function">
    <text evidence="1">Catalyzes the hydroxylation of the N(6)-(4-aminobutyl)-L-lysine intermediate produced by deoxyhypusine synthase/DHPS on a critical lysine of the eukaryotic translation initiation factor 5A/eIF-5A. This is the second step of the post-translational modification of that lysine into an unusual amino acid residue named hypusine. Hypusination is unique to mature eIF-5A factor and is essential for its function.</text>
</comment>
<dbReference type="RefSeq" id="WP_012825737.1">
    <property type="nucleotide sequence ID" value="NC_013440.1"/>
</dbReference>
<dbReference type="Pfam" id="PF13646">
    <property type="entry name" value="HEAT_2"/>
    <property type="match status" value="2"/>
</dbReference>
<sequence length="374" mass="38830">MTYELRSNTITFEAALRDLGSSRPQTRAQAAHALGDVSGADERTRAVPALVEALADERMEVRAEAALSLGELEDAAAVEPLVASIDDTVPAVRQSAVIALGRLGYPAAFDAVARALRKGPPDVRFQAATTLAELDAERAREPLRAALDDSDGEVVGAAAVALGAIGDADARPRLAALLETWSTPQTRLDIAYALAELGDVRAVDVLGGVVDLEACAWDAIEALERLGTSLTPPGDSAAASDPEAGADDAGGPPALLGGDAADPATVRNAAATYIAPLLRKRFKPTLKLRAAAAVLALDPDNPAADSARRTLVTGLRARRREQRGLAIELLGRVGDHDAVLALERLASRRAGRPFGDEIAEAVANIRARNGAAHA</sequence>
<dbReference type="PROSITE" id="PS50077">
    <property type="entry name" value="HEAT_REPEAT"/>
    <property type="match status" value="1"/>
</dbReference>
<dbReference type="eggNOG" id="COG1413">
    <property type="taxonomic scope" value="Bacteria"/>
</dbReference>
<gene>
    <name evidence="3" type="ordered locus">Hoch_0469</name>
</gene>
<dbReference type="Gene3D" id="1.25.10.10">
    <property type="entry name" value="Leucine-rich Repeat Variant"/>
    <property type="match status" value="2"/>
</dbReference>
<reference evidence="3 4" key="1">
    <citation type="journal article" date="2010" name="Stand. Genomic Sci.">
        <title>Complete genome sequence of Haliangium ochraceum type strain (SMP-2).</title>
        <authorList>
            <consortium name="US DOE Joint Genome Institute (JGI-PGF)"/>
            <person name="Ivanova N."/>
            <person name="Daum C."/>
            <person name="Lang E."/>
            <person name="Abt B."/>
            <person name="Kopitz M."/>
            <person name="Saunders E."/>
            <person name="Lapidus A."/>
            <person name="Lucas S."/>
            <person name="Glavina Del Rio T."/>
            <person name="Nolan M."/>
            <person name="Tice H."/>
            <person name="Copeland A."/>
            <person name="Cheng J.F."/>
            <person name="Chen F."/>
            <person name="Bruce D."/>
            <person name="Goodwin L."/>
            <person name="Pitluck S."/>
            <person name="Mavromatis K."/>
            <person name="Pati A."/>
            <person name="Mikhailova N."/>
            <person name="Chen A."/>
            <person name="Palaniappan K."/>
            <person name="Land M."/>
            <person name="Hauser L."/>
            <person name="Chang Y.J."/>
            <person name="Jeffries C.D."/>
            <person name="Detter J.C."/>
            <person name="Brettin T."/>
            <person name="Rohde M."/>
            <person name="Goker M."/>
            <person name="Bristow J."/>
            <person name="Markowitz V."/>
            <person name="Eisen J.A."/>
            <person name="Hugenholtz P."/>
            <person name="Kyrpides N.C."/>
            <person name="Klenk H.P."/>
        </authorList>
    </citation>
    <scope>NUCLEOTIDE SEQUENCE [LARGE SCALE GENOMIC DNA]</scope>
    <source>
        <strain evidence="4">DSM 14365 / CIP 107738 / JCM 11303 / AJ 13395 / SMP-2</strain>
    </source>
</reference>
<keyword evidence="4" id="KW-1185">Reference proteome</keyword>
<name>D0LK76_HALO1</name>
<protein>
    <submittedName>
        <fullName evidence="3">HEAT domain containing protein</fullName>
    </submittedName>
</protein>
<dbReference type="AlphaFoldDB" id="D0LK76"/>
<evidence type="ECO:0000313" key="4">
    <source>
        <dbReference type="Proteomes" id="UP000001880"/>
    </source>
</evidence>
<dbReference type="SUPFAM" id="SSF48371">
    <property type="entry name" value="ARM repeat"/>
    <property type="match status" value="1"/>
</dbReference>
<feature type="region of interest" description="Disordered" evidence="2">
    <location>
        <begin position="228"/>
        <end position="261"/>
    </location>
</feature>
<dbReference type="KEGG" id="hoh:Hoch_0469"/>
<evidence type="ECO:0000256" key="1">
    <source>
        <dbReference type="ARBA" id="ARBA00045876"/>
    </source>
</evidence>
<dbReference type="SMART" id="SM00567">
    <property type="entry name" value="EZ_HEAT"/>
    <property type="match status" value="7"/>
</dbReference>
<dbReference type="InterPro" id="IPR011989">
    <property type="entry name" value="ARM-like"/>
</dbReference>
<dbReference type="InterPro" id="IPR021133">
    <property type="entry name" value="HEAT_type_2"/>
</dbReference>
<dbReference type="InterPro" id="IPR004155">
    <property type="entry name" value="PBS_lyase_HEAT"/>
</dbReference>
<dbReference type="HOGENOM" id="CLU_739199_0_0_7"/>
<organism evidence="3 4">
    <name type="scientific">Haliangium ochraceum (strain DSM 14365 / JCM 11303 / SMP-2)</name>
    <dbReference type="NCBI Taxonomy" id="502025"/>
    <lineage>
        <taxon>Bacteria</taxon>
        <taxon>Pseudomonadati</taxon>
        <taxon>Myxococcota</taxon>
        <taxon>Polyangia</taxon>
        <taxon>Haliangiales</taxon>
        <taxon>Kofleriaceae</taxon>
        <taxon>Haliangium</taxon>
    </lineage>
</organism>
<dbReference type="Proteomes" id="UP000001880">
    <property type="component" value="Chromosome"/>
</dbReference>
<dbReference type="GO" id="GO:0016491">
    <property type="term" value="F:oxidoreductase activity"/>
    <property type="evidence" value="ECO:0007669"/>
    <property type="project" value="TreeGrafter"/>
</dbReference>
<dbReference type="PANTHER" id="PTHR12697:SF5">
    <property type="entry name" value="DEOXYHYPUSINE HYDROXYLASE"/>
    <property type="match status" value="1"/>
</dbReference>
<dbReference type="PANTHER" id="PTHR12697">
    <property type="entry name" value="PBS LYASE HEAT-LIKE PROTEIN"/>
    <property type="match status" value="1"/>
</dbReference>
<feature type="compositionally biased region" description="Low complexity" evidence="2">
    <location>
        <begin position="232"/>
        <end position="261"/>
    </location>
</feature>
<dbReference type="EMBL" id="CP001804">
    <property type="protein sequence ID" value="ACY13110.1"/>
    <property type="molecule type" value="Genomic_DNA"/>
</dbReference>